<dbReference type="Pfam" id="PF02342">
    <property type="entry name" value="TerD"/>
    <property type="match status" value="2"/>
</dbReference>
<proteinExistence type="predicted"/>
<evidence type="ECO:0000313" key="4">
    <source>
        <dbReference type="EMBL" id="MFH5244880.1"/>
    </source>
</evidence>
<evidence type="ECO:0000256" key="1">
    <source>
        <dbReference type="SAM" id="MobiDB-lite"/>
    </source>
</evidence>
<evidence type="ECO:0000313" key="3">
    <source>
        <dbReference type="EMBL" id="MFH5231815.1"/>
    </source>
</evidence>
<accession>A0ABW7KQZ1</accession>
<sequence>MSAALAKGQNGPIAVNDVVISIQLSVAADLSALLVKDNGKVRSDADFVFFNQPNGPGVRLQPGPAGQPASLAVSLNAIPADIDQIRAVITLDDSSSNFGRSAPPTATVSDASGNQLFQYRIDGLSSESIVIALELYRRGGAWKVRAVGQGYAGGFAALVTDHGVSVDDAPAPAAPPPPPAYTPPPPPPQQPYQQAPPPQPFQQAPPPPQPYQQTPPPPNYPPPSYPPAAAPPPYTPAPAGYAAPQAQPPSGGGEVNLQKGRPVSLQKGQKVTLRKEGGVALTTLRMGLGWDPVKTRGMFGNRTPDIDLDASAVLCAEDRIVDVAYYGQLTSKDGSVRHQGDNLTGEGEGDDEVIAVDLTRIPPHVSTIIFIVTSYKGHTFEQVSNAFCRLVDATTNAELARYSLQGGMAFTGMVMATVYRSGSEWKLQAIGEGMQAKHPGEAAPQLSRFIQRN</sequence>
<feature type="region of interest" description="Disordered" evidence="1">
    <location>
        <begin position="166"/>
        <end position="271"/>
    </location>
</feature>
<dbReference type="CDD" id="cd06974">
    <property type="entry name" value="TerD_like"/>
    <property type="match status" value="2"/>
</dbReference>
<dbReference type="Proteomes" id="UP001609219">
    <property type="component" value="Unassembled WGS sequence"/>
</dbReference>
<dbReference type="PANTHER" id="PTHR32097:SF17">
    <property type="entry name" value="CAMP-BINDING PROTEIN 1-RELATED"/>
    <property type="match status" value="1"/>
</dbReference>
<gene>
    <name evidence="4" type="ORF">ACHIPV_23820</name>
    <name evidence="3" type="ORF">ACHIRB_25065</name>
</gene>
<reference evidence="5 6" key="1">
    <citation type="submission" date="2024-10" db="EMBL/GenBank/DDBJ databases">
        <authorList>
            <person name="Riesco R."/>
        </authorList>
    </citation>
    <scope>NUCLEOTIDE SEQUENCE [LARGE SCALE GENOMIC DNA]</scope>
    <source>
        <strain evidence="4 5">NCIMB 15448</strain>
        <strain evidence="3 6">NCIMB 15450</strain>
    </source>
</reference>
<dbReference type="PRINTS" id="PR01217">
    <property type="entry name" value="PRICHEXTENSN"/>
</dbReference>
<dbReference type="EMBL" id="JBIMSP010000054">
    <property type="protein sequence ID" value="MFH5244880.1"/>
    <property type="molecule type" value="Genomic_DNA"/>
</dbReference>
<feature type="compositionally biased region" description="Pro residues" evidence="1">
    <location>
        <begin position="172"/>
        <end position="236"/>
    </location>
</feature>
<evidence type="ECO:0000313" key="5">
    <source>
        <dbReference type="Proteomes" id="UP001609176"/>
    </source>
</evidence>
<comment type="caution">
    <text evidence="4">The sequence shown here is derived from an EMBL/GenBank/DDBJ whole genome shotgun (WGS) entry which is preliminary data.</text>
</comment>
<dbReference type="Proteomes" id="UP001609176">
    <property type="component" value="Unassembled WGS sequence"/>
</dbReference>
<protein>
    <submittedName>
        <fullName evidence="4">TerD family protein</fullName>
    </submittedName>
</protein>
<dbReference type="PANTHER" id="PTHR32097">
    <property type="entry name" value="CAMP-BINDING PROTEIN 1-RELATED"/>
    <property type="match status" value="1"/>
</dbReference>
<keyword evidence="6" id="KW-1185">Reference proteome</keyword>
<evidence type="ECO:0000259" key="2">
    <source>
        <dbReference type="Pfam" id="PF02342"/>
    </source>
</evidence>
<dbReference type="InterPro" id="IPR003325">
    <property type="entry name" value="TerD"/>
</dbReference>
<organism evidence="4 5">
    <name type="scientific">Antrihabitans spumae</name>
    <dbReference type="NCBI Taxonomy" id="3373370"/>
    <lineage>
        <taxon>Bacteria</taxon>
        <taxon>Bacillati</taxon>
        <taxon>Actinomycetota</taxon>
        <taxon>Actinomycetes</taxon>
        <taxon>Mycobacteriales</taxon>
        <taxon>Nocardiaceae</taxon>
        <taxon>Antrihabitans</taxon>
    </lineage>
</organism>
<dbReference type="EMBL" id="JBIMSN010000122">
    <property type="protein sequence ID" value="MFH5231815.1"/>
    <property type="molecule type" value="Genomic_DNA"/>
</dbReference>
<name>A0ABW7KQZ1_9NOCA</name>
<feature type="domain" description="TerD" evidence="2">
    <location>
        <begin position="1"/>
        <end position="162"/>
    </location>
</feature>
<dbReference type="RefSeq" id="WP_395125920.1">
    <property type="nucleotide sequence ID" value="NZ_JBIMSN010000122.1"/>
</dbReference>
<feature type="compositionally biased region" description="Low complexity" evidence="1">
    <location>
        <begin position="237"/>
        <end position="249"/>
    </location>
</feature>
<dbReference type="Gene3D" id="2.60.60.30">
    <property type="entry name" value="sav2460 like domains"/>
    <property type="match status" value="2"/>
</dbReference>
<feature type="domain" description="TerD" evidence="2">
    <location>
        <begin position="263"/>
        <end position="436"/>
    </location>
</feature>
<dbReference type="InterPro" id="IPR051324">
    <property type="entry name" value="Stress/Tellurium_Resist"/>
</dbReference>
<evidence type="ECO:0000313" key="6">
    <source>
        <dbReference type="Proteomes" id="UP001609219"/>
    </source>
</evidence>
<dbReference type="SUPFAM" id="SSF81995">
    <property type="entry name" value="beta-sandwich domain of Sec23/24"/>
    <property type="match status" value="1"/>
</dbReference>